<name>A0A834TYW5_9FABA</name>
<dbReference type="OrthoDB" id="1928183at2759"/>
<dbReference type="PANTHER" id="PTHR33155">
    <property type="entry name" value="FANTASTIC FOUR-LIKE PROTEIN (DUF3049)"/>
    <property type="match status" value="1"/>
</dbReference>
<dbReference type="InterPro" id="IPR046431">
    <property type="entry name" value="FAF_dom"/>
</dbReference>
<organism evidence="4 5">
    <name type="scientific">Senna tora</name>
    <dbReference type="NCBI Taxonomy" id="362788"/>
    <lineage>
        <taxon>Eukaryota</taxon>
        <taxon>Viridiplantae</taxon>
        <taxon>Streptophyta</taxon>
        <taxon>Embryophyta</taxon>
        <taxon>Tracheophyta</taxon>
        <taxon>Spermatophyta</taxon>
        <taxon>Magnoliopsida</taxon>
        <taxon>eudicotyledons</taxon>
        <taxon>Gunneridae</taxon>
        <taxon>Pentapetalae</taxon>
        <taxon>rosids</taxon>
        <taxon>fabids</taxon>
        <taxon>Fabales</taxon>
        <taxon>Fabaceae</taxon>
        <taxon>Caesalpinioideae</taxon>
        <taxon>Cassia clade</taxon>
        <taxon>Senna</taxon>
    </lineage>
</organism>
<dbReference type="Proteomes" id="UP000634136">
    <property type="component" value="Unassembled WGS sequence"/>
</dbReference>
<dbReference type="InterPro" id="IPR021410">
    <property type="entry name" value="FAF"/>
</dbReference>
<evidence type="ECO:0000256" key="1">
    <source>
        <dbReference type="ARBA" id="ARBA00008690"/>
    </source>
</evidence>
<evidence type="ECO:0000259" key="3">
    <source>
        <dbReference type="Pfam" id="PF11250"/>
    </source>
</evidence>
<evidence type="ECO:0000313" key="4">
    <source>
        <dbReference type="EMBL" id="KAF7829902.1"/>
    </source>
</evidence>
<feature type="region of interest" description="Disordered" evidence="2">
    <location>
        <begin position="169"/>
        <end position="199"/>
    </location>
</feature>
<dbReference type="EMBL" id="JAAIUW010000005">
    <property type="protein sequence ID" value="KAF7829902.1"/>
    <property type="molecule type" value="Genomic_DNA"/>
</dbReference>
<keyword evidence="5" id="KW-1185">Reference proteome</keyword>
<comment type="caution">
    <text evidence="4">The sequence shown here is derived from an EMBL/GenBank/DDBJ whole genome shotgun (WGS) entry which is preliminary data.</text>
</comment>
<accession>A0A834TYW5</accession>
<dbReference type="PANTHER" id="PTHR33155:SF58">
    <property type="entry name" value="DUF3049 FAMILY PROTEIN"/>
    <property type="match status" value="1"/>
</dbReference>
<evidence type="ECO:0000256" key="2">
    <source>
        <dbReference type="SAM" id="MobiDB-lite"/>
    </source>
</evidence>
<protein>
    <submittedName>
        <fullName evidence="4">Protein FANTASTIC FOUR like</fullName>
    </submittedName>
</protein>
<gene>
    <name evidence="4" type="ORF">G2W53_012235</name>
</gene>
<feature type="compositionally biased region" description="Basic residues" evidence="2">
    <location>
        <begin position="180"/>
        <end position="190"/>
    </location>
</feature>
<feature type="domain" description="FAF" evidence="3">
    <location>
        <begin position="193"/>
        <end position="248"/>
    </location>
</feature>
<reference evidence="4" key="1">
    <citation type="submission" date="2020-09" db="EMBL/GenBank/DDBJ databases">
        <title>Genome-Enabled Discovery of Anthraquinone Biosynthesis in Senna tora.</title>
        <authorList>
            <person name="Kang S.-H."/>
            <person name="Pandey R.P."/>
            <person name="Lee C.-M."/>
            <person name="Sim J.-S."/>
            <person name="Jeong J.-T."/>
            <person name="Choi B.-S."/>
            <person name="Jung M."/>
            <person name="Ginzburg D."/>
            <person name="Zhao K."/>
            <person name="Won S.Y."/>
            <person name="Oh T.-J."/>
            <person name="Yu Y."/>
            <person name="Kim N.-H."/>
            <person name="Lee O.R."/>
            <person name="Lee T.-H."/>
            <person name="Bashyal P."/>
            <person name="Kim T.-S."/>
            <person name="Lee W.-H."/>
            <person name="Kawkins C."/>
            <person name="Kim C.-K."/>
            <person name="Kim J.S."/>
            <person name="Ahn B.O."/>
            <person name="Rhee S.Y."/>
            <person name="Sohng J.K."/>
        </authorList>
    </citation>
    <scope>NUCLEOTIDE SEQUENCE</scope>
    <source>
        <tissue evidence="4">Leaf</tissue>
    </source>
</reference>
<dbReference type="AlphaFoldDB" id="A0A834TYW5"/>
<sequence length="359" mass="40784">MVELQFPMFFYPSMAADCCACMAWHRPYKGEPSPTKNQPFQVNTRKTFIALRQAKHLRDMSILRKLLSSKEEEVPLKNANQPGFGFEDDPKGVGLQTLIHWQPSPKRASIVHCYSNIWSVWSGERGCSPPPTPPSPWWPMYGRCCVMGDVIGTESGDYVSMSSNVEDLELGEGEASSSKCNRRKRMRRSGKREFPPPITLLRDEGGNNMPLVFKRETSAEGRLMIRAERVKRHQYLIPHRENGRLRLYINPLPPQQDDIHHCAHPISPNQHQQELFVDDDDVDFNEQQVILHVSESESSEQELGSDCEDGSLHKTWVTNEEGDPNCLGFWKDQVIEGPTGYLGRPASAPLPPMTTVRVM</sequence>
<comment type="similarity">
    <text evidence="1">Belongs to the fantastic four family.</text>
</comment>
<evidence type="ECO:0000313" key="5">
    <source>
        <dbReference type="Proteomes" id="UP000634136"/>
    </source>
</evidence>
<proteinExistence type="inferred from homology"/>
<dbReference type="Pfam" id="PF11250">
    <property type="entry name" value="FAF"/>
    <property type="match status" value="1"/>
</dbReference>